<gene>
    <name evidence="1" type="ORF">GII30_12100</name>
</gene>
<evidence type="ECO:0000313" key="1">
    <source>
        <dbReference type="EMBL" id="QHN39810.1"/>
    </source>
</evidence>
<sequence>MGLSGDEVAIVSVHTQVSRRVTSYATFAEQFVSDPVLHDDPSFAIRVLRQSVLQARDLVDQTGIDAFHSRPPTTGDVGWDSLLAGVAVMTGTGRTTPGVLDWCAEPGRRSTELFDPLDTGKYRLLEMLRTPIALRERNVILSRGNLEGV</sequence>
<dbReference type="AlphaFoldDB" id="A0A857KJQ7"/>
<name>A0A857KJQ7_9ACTN</name>
<protein>
    <submittedName>
        <fullName evidence="1">Uncharacterized protein</fullName>
    </submittedName>
</protein>
<reference evidence="1" key="1">
    <citation type="journal article" date="2021" name="Nat. Microbiol.">
        <title>Cocultivation of an ultrasmall environmental parasitic bacterium with lytic ability against bacteria associated with wastewater foams.</title>
        <authorList>
            <person name="Batinovic S."/>
            <person name="Rose J.J.A."/>
            <person name="Ratcliffe J."/>
            <person name="Seviour R.J."/>
            <person name="Petrovski S."/>
        </authorList>
    </citation>
    <scope>NUCLEOTIDE SEQUENCE</scope>
    <source>
        <strain evidence="1">CON44</strain>
    </source>
</reference>
<organism evidence="1">
    <name type="scientific">Gordonia amarae</name>
    <dbReference type="NCBI Taxonomy" id="36821"/>
    <lineage>
        <taxon>Bacteria</taxon>
        <taxon>Bacillati</taxon>
        <taxon>Actinomycetota</taxon>
        <taxon>Actinomycetes</taxon>
        <taxon>Mycobacteriales</taxon>
        <taxon>Gordoniaceae</taxon>
        <taxon>Gordonia</taxon>
    </lineage>
</organism>
<proteinExistence type="predicted"/>
<dbReference type="EMBL" id="CP045810">
    <property type="protein sequence ID" value="QHN39810.1"/>
    <property type="molecule type" value="Genomic_DNA"/>
</dbReference>
<accession>A0A857KJQ7</accession>